<sequence>MTIGAELPVSRTYHHCIMHSSESLVSVSTVASMMILGIVLLKIVSFVIRSNMTAANALIWMFILERYLKKWPTFSKLKTLLLNEQLCVAPDFHALTCILKHSPVLEKLTLQLFCKGHEHKFGMKGVRNSMDISAALSEHLKIVEVKSVVIDDCILKVLKFLSTLNFRFSLDEVEILED</sequence>
<accession>A0A5J9URH9</accession>
<evidence type="ECO:0008006" key="4">
    <source>
        <dbReference type="Google" id="ProtNLM"/>
    </source>
</evidence>
<keyword evidence="1" id="KW-0812">Transmembrane</keyword>
<reference evidence="2 3" key="1">
    <citation type="journal article" date="2019" name="Sci. Rep.">
        <title>A high-quality genome of Eragrostis curvula grass provides insights into Poaceae evolution and supports new strategies to enhance forage quality.</title>
        <authorList>
            <person name="Carballo J."/>
            <person name="Santos B.A.C.M."/>
            <person name="Zappacosta D."/>
            <person name="Garbus I."/>
            <person name="Selva J.P."/>
            <person name="Gallo C.A."/>
            <person name="Diaz A."/>
            <person name="Albertini E."/>
            <person name="Caccamo M."/>
            <person name="Echenique V."/>
        </authorList>
    </citation>
    <scope>NUCLEOTIDE SEQUENCE [LARGE SCALE GENOMIC DNA]</scope>
    <source>
        <strain evidence="3">cv. Victoria</strain>
        <tissue evidence="2">Leaf</tissue>
    </source>
</reference>
<dbReference type="PANTHER" id="PTHR34223">
    <property type="entry name" value="OS11G0201299 PROTEIN"/>
    <property type="match status" value="1"/>
</dbReference>
<protein>
    <recommendedName>
        <fullName evidence="4">FBD domain-containing protein</fullName>
    </recommendedName>
</protein>
<dbReference type="Proteomes" id="UP000324897">
    <property type="component" value="Chromosome 2"/>
</dbReference>
<evidence type="ECO:0000313" key="2">
    <source>
        <dbReference type="EMBL" id="TVU26125.1"/>
    </source>
</evidence>
<dbReference type="PANTHER" id="PTHR34223:SF80">
    <property type="entry name" value="OS11G0205900 PROTEIN"/>
    <property type="match status" value="1"/>
</dbReference>
<feature type="non-terminal residue" evidence="2">
    <location>
        <position position="1"/>
    </location>
</feature>
<organism evidence="2 3">
    <name type="scientific">Eragrostis curvula</name>
    <name type="common">weeping love grass</name>
    <dbReference type="NCBI Taxonomy" id="38414"/>
    <lineage>
        <taxon>Eukaryota</taxon>
        <taxon>Viridiplantae</taxon>
        <taxon>Streptophyta</taxon>
        <taxon>Embryophyta</taxon>
        <taxon>Tracheophyta</taxon>
        <taxon>Spermatophyta</taxon>
        <taxon>Magnoliopsida</taxon>
        <taxon>Liliopsida</taxon>
        <taxon>Poales</taxon>
        <taxon>Poaceae</taxon>
        <taxon>PACMAD clade</taxon>
        <taxon>Chloridoideae</taxon>
        <taxon>Eragrostideae</taxon>
        <taxon>Eragrostidinae</taxon>
        <taxon>Eragrostis</taxon>
    </lineage>
</organism>
<dbReference type="EMBL" id="RWGY01000013">
    <property type="protein sequence ID" value="TVU26125.1"/>
    <property type="molecule type" value="Genomic_DNA"/>
</dbReference>
<dbReference type="AlphaFoldDB" id="A0A5J9URH9"/>
<feature type="transmembrane region" description="Helical" evidence="1">
    <location>
        <begin position="24"/>
        <end position="44"/>
    </location>
</feature>
<keyword evidence="3" id="KW-1185">Reference proteome</keyword>
<dbReference type="OrthoDB" id="612216at2759"/>
<keyword evidence="1" id="KW-0472">Membrane</keyword>
<evidence type="ECO:0000313" key="3">
    <source>
        <dbReference type="Proteomes" id="UP000324897"/>
    </source>
</evidence>
<dbReference type="Gramene" id="TVU26125">
    <property type="protein sequence ID" value="TVU26125"/>
    <property type="gene ID" value="EJB05_28660"/>
</dbReference>
<keyword evidence="1" id="KW-1133">Transmembrane helix</keyword>
<dbReference type="InterPro" id="IPR053197">
    <property type="entry name" value="F-box_SCFL_complex_component"/>
</dbReference>
<evidence type="ECO:0000256" key="1">
    <source>
        <dbReference type="SAM" id="Phobius"/>
    </source>
</evidence>
<comment type="caution">
    <text evidence="2">The sequence shown here is derived from an EMBL/GenBank/DDBJ whole genome shotgun (WGS) entry which is preliminary data.</text>
</comment>
<gene>
    <name evidence="2" type="ORF">EJB05_28660</name>
</gene>
<name>A0A5J9URH9_9POAL</name>
<proteinExistence type="predicted"/>